<keyword evidence="5 8" id="KW-1133">Transmembrane helix</keyword>
<dbReference type="RefSeq" id="XP_038778564.1">
    <property type="nucleotide sequence ID" value="XM_038922636.1"/>
</dbReference>
<comment type="similarity">
    <text evidence="7">Belongs to the type 2 lipid phosphate phosphatase family.</text>
</comment>
<dbReference type="SMART" id="SM00014">
    <property type="entry name" value="acidPPc"/>
    <property type="match status" value="1"/>
</dbReference>
<feature type="transmembrane region" description="Helical" evidence="8">
    <location>
        <begin position="307"/>
        <end position="326"/>
    </location>
</feature>
<comment type="subcellular location">
    <subcellularLocation>
        <location evidence="1">Endoplasmic reticulum membrane</location>
        <topology evidence="1">Multi-pass membrane protein</topology>
    </subcellularLocation>
</comment>
<reference evidence="10" key="1">
    <citation type="submission" date="2020-10" db="EMBL/GenBank/DDBJ databases">
        <authorList>
            <person name="Roach M.J.R."/>
        </authorList>
    </citation>
    <scope>NUCLEOTIDE SEQUENCE</scope>
    <source>
        <strain evidence="10">CBS 1945</strain>
    </source>
</reference>
<dbReference type="InterPro" id="IPR000326">
    <property type="entry name" value="PAP2/HPO"/>
</dbReference>
<feature type="transmembrane region" description="Helical" evidence="8">
    <location>
        <begin position="204"/>
        <end position="222"/>
    </location>
</feature>
<evidence type="ECO:0000256" key="2">
    <source>
        <dbReference type="ARBA" id="ARBA00022692"/>
    </source>
</evidence>
<dbReference type="CDD" id="cd03388">
    <property type="entry name" value="PAP2_SPPase1"/>
    <property type="match status" value="1"/>
</dbReference>
<dbReference type="Proteomes" id="UP000662931">
    <property type="component" value="Chromosome 2"/>
</dbReference>
<organism evidence="10 11">
    <name type="scientific">Eeniella nana</name>
    <name type="common">Yeast</name>
    <name type="synonym">Brettanomyces nanus</name>
    <dbReference type="NCBI Taxonomy" id="13502"/>
    <lineage>
        <taxon>Eukaryota</taxon>
        <taxon>Fungi</taxon>
        <taxon>Dikarya</taxon>
        <taxon>Ascomycota</taxon>
        <taxon>Saccharomycotina</taxon>
        <taxon>Pichiomycetes</taxon>
        <taxon>Pichiales</taxon>
        <taxon>Pichiaceae</taxon>
        <taxon>Brettanomyces</taxon>
    </lineage>
</organism>
<name>A0A875S5G6_EENNA</name>
<keyword evidence="3" id="KW-0378">Hydrolase</keyword>
<sequence>MPLDQPPDFKELANTSDMDAGLKPESFYKARMNPIRFRIRHVLVRLVLSESPSLAAIQQNLRCKVLDYYFLYSANLGAHMFYVLMCPLPAWLGHTDILRDSVQILGWGIFMTGCVKDFLCLPRPISPPLKRLTLSHYTAQEYGCPSSHTANATSVCLLILRLVWINWSENTPFFNYIVTFLTVFYLSTMVLGRIYCGMHGYIDLAIGALVGIVVFVLRLWLIGDQWDHWVLDTSSRLVPVTTTLIYYTLVYLHSVPLDACPCNEDSVSFMGVLMGLDAIHWLVANYAQAYTPIGYRPEEIPFYYEKLGPVKTILRLIFGVSTVVLWKTVSKPVLMKLFGAKKQYIEKGHIVGYASKPRTDPEIFVRLIVYAGIPTMVVLQKFLFPLVGLE</sequence>
<feature type="domain" description="Phosphatidic acid phosphatase type 2/haloperoxidase" evidence="9">
    <location>
        <begin position="98"/>
        <end position="219"/>
    </location>
</feature>
<accession>A0A875S5G6</accession>
<evidence type="ECO:0000256" key="1">
    <source>
        <dbReference type="ARBA" id="ARBA00004477"/>
    </source>
</evidence>
<dbReference type="SUPFAM" id="SSF48317">
    <property type="entry name" value="Acid phosphatase/Vanadium-dependent haloperoxidase"/>
    <property type="match status" value="1"/>
</dbReference>
<dbReference type="PANTHER" id="PTHR14969">
    <property type="entry name" value="SPHINGOSINE-1-PHOSPHATE PHOSPHOHYDROLASE"/>
    <property type="match status" value="1"/>
</dbReference>
<protein>
    <recommendedName>
        <fullName evidence="9">Phosphatidic acid phosphatase type 2/haloperoxidase domain-containing protein</fullName>
    </recommendedName>
</protein>
<evidence type="ECO:0000256" key="8">
    <source>
        <dbReference type="SAM" id="Phobius"/>
    </source>
</evidence>
<dbReference type="EMBL" id="CP064813">
    <property type="protein sequence ID" value="QPG74999.1"/>
    <property type="molecule type" value="Genomic_DNA"/>
</dbReference>
<keyword evidence="6 8" id="KW-0472">Membrane</keyword>
<dbReference type="GO" id="GO:0005789">
    <property type="term" value="C:endoplasmic reticulum membrane"/>
    <property type="evidence" value="ECO:0007669"/>
    <property type="project" value="UniProtKB-SubCell"/>
</dbReference>
<dbReference type="Pfam" id="PF01569">
    <property type="entry name" value="PAP2"/>
    <property type="match status" value="1"/>
</dbReference>
<evidence type="ECO:0000256" key="7">
    <source>
        <dbReference type="ARBA" id="ARBA00038324"/>
    </source>
</evidence>
<feature type="transmembrane region" description="Helical" evidence="8">
    <location>
        <begin position="69"/>
        <end position="92"/>
    </location>
</feature>
<evidence type="ECO:0000313" key="11">
    <source>
        <dbReference type="Proteomes" id="UP000662931"/>
    </source>
</evidence>
<evidence type="ECO:0000256" key="3">
    <source>
        <dbReference type="ARBA" id="ARBA00022801"/>
    </source>
</evidence>
<dbReference type="Gene3D" id="1.20.144.10">
    <property type="entry name" value="Phosphatidic acid phosphatase type 2/haloperoxidase"/>
    <property type="match status" value="1"/>
</dbReference>
<dbReference type="GO" id="GO:0042392">
    <property type="term" value="F:sphingosine-1-phosphate phosphatase activity"/>
    <property type="evidence" value="ECO:0007669"/>
    <property type="project" value="TreeGrafter"/>
</dbReference>
<evidence type="ECO:0000256" key="5">
    <source>
        <dbReference type="ARBA" id="ARBA00022989"/>
    </source>
</evidence>
<feature type="transmembrane region" description="Helical" evidence="8">
    <location>
        <begin position="173"/>
        <end position="192"/>
    </location>
</feature>
<evidence type="ECO:0000256" key="6">
    <source>
        <dbReference type="ARBA" id="ARBA00023136"/>
    </source>
</evidence>
<dbReference type="GO" id="GO:0006629">
    <property type="term" value="P:lipid metabolic process"/>
    <property type="evidence" value="ECO:0007669"/>
    <property type="project" value="UniProtKB-ARBA"/>
</dbReference>
<dbReference type="InterPro" id="IPR036938">
    <property type="entry name" value="PAP2/HPO_sf"/>
</dbReference>
<proteinExistence type="inferred from homology"/>
<dbReference type="GeneID" id="62195740"/>
<evidence type="ECO:0000259" key="9">
    <source>
        <dbReference type="SMART" id="SM00014"/>
    </source>
</evidence>
<keyword evidence="4" id="KW-0256">Endoplasmic reticulum</keyword>
<feature type="transmembrane region" description="Helical" evidence="8">
    <location>
        <begin position="363"/>
        <end position="384"/>
    </location>
</feature>
<evidence type="ECO:0000313" key="10">
    <source>
        <dbReference type="EMBL" id="QPG74999.1"/>
    </source>
</evidence>
<dbReference type="PANTHER" id="PTHR14969:SF28">
    <property type="entry name" value="DIHYDROSPHINGOSINE 1-PHOSPHATE PHOSPHATASE LCB3-RELATED"/>
    <property type="match status" value="1"/>
</dbReference>
<feature type="transmembrane region" description="Helical" evidence="8">
    <location>
        <begin position="237"/>
        <end position="255"/>
    </location>
</feature>
<evidence type="ECO:0000256" key="4">
    <source>
        <dbReference type="ARBA" id="ARBA00022824"/>
    </source>
</evidence>
<gene>
    <name evidence="10" type="ORF">FOA43_002339</name>
</gene>
<dbReference type="OrthoDB" id="301434at2759"/>
<dbReference type="KEGG" id="bnn:FOA43_002339"/>
<keyword evidence="2 8" id="KW-0812">Transmembrane</keyword>
<dbReference type="AlphaFoldDB" id="A0A875S5G6"/>
<keyword evidence="11" id="KW-1185">Reference proteome</keyword>
<feature type="transmembrane region" description="Helical" evidence="8">
    <location>
        <begin position="267"/>
        <end position="287"/>
    </location>
</feature>